<dbReference type="GO" id="GO:0046872">
    <property type="term" value="F:metal ion binding"/>
    <property type="evidence" value="ECO:0007669"/>
    <property type="project" value="InterPro"/>
</dbReference>
<dbReference type="GO" id="GO:0005524">
    <property type="term" value="F:ATP binding"/>
    <property type="evidence" value="ECO:0007669"/>
    <property type="project" value="UniProtKB-UniRule"/>
</dbReference>
<sequence>MKLADRIKQTGLYHKFLQTNFAKNFYLKRGVILDAEKIEKRINEAPAIILKNPPAKKIKVGIVKDGVINIEGYAHRNSSWIFYEKFLKNNQIDYQFYDIYRHDWLEVASELDIIMWHTYSSPSDMYIAESKIYVLEKVLGKTCFPSFHEVWQYEDKNRATYLYKALNLPLIPTVISNSKTDALSLARKLSFPMIYKTYIGSSSRGVVKVNTFSKAKSIINKIFSHKGLETIYPYFRQKDTILFQEFIPDAGYDLRIMMIGNKAFGYYRYPKKNDFKASGAGIYEKKEIPKEALKIALDIKTKLNSRLMGVDLLFCNKSNQYRIIETSLFNQIDTPEQLVINGVPGYYDLSTNEFKFKSGKFWIHELVMEYVIEEYSYASK</sequence>
<dbReference type="Gene3D" id="3.30.470.20">
    <property type="entry name" value="ATP-grasp fold, B domain"/>
    <property type="match status" value="1"/>
</dbReference>
<dbReference type="SUPFAM" id="SSF56059">
    <property type="entry name" value="Glutathione synthetase ATP-binding domain-like"/>
    <property type="match status" value="1"/>
</dbReference>
<evidence type="ECO:0000313" key="4">
    <source>
        <dbReference type="Proteomes" id="UP000398217"/>
    </source>
</evidence>
<dbReference type="GO" id="GO:0005737">
    <property type="term" value="C:cytoplasm"/>
    <property type="evidence" value="ECO:0007669"/>
    <property type="project" value="TreeGrafter"/>
</dbReference>
<proteinExistence type="predicted"/>
<dbReference type="PANTHER" id="PTHR21621">
    <property type="entry name" value="RIBOSOMAL PROTEIN S6 MODIFICATION PROTEIN"/>
    <property type="match status" value="1"/>
</dbReference>
<evidence type="ECO:0000256" key="1">
    <source>
        <dbReference type="PROSITE-ProRule" id="PRU00409"/>
    </source>
</evidence>
<keyword evidence="1" id="KW-0547">Nucleotide-binding</keyword>
<dbReference type="PROSITE" id="PS50975">
    <property type="entry name" value="ATP_GRASP"/>
    <property type="match status" value="1"/>
</dbReference>
<dbReference type="InterPro" id="IPR013815">
    <property type="entry name" value="ATP_grasp_subdomain_1"/>
</dbReference>
<reference evidence="4" key="1">
    <citation type="journal article" date="2020" name="Int. J. Syst. Evol. Microbiol.">
        <title>Capnocytophaga felis sp. nov. isolated from the feline oral cavity.</title>
        <authorList>
            <person name="Suzuki M."/>
            <person name="Umeda K."/>
            <person name="Kimura M."/>
            <person name="Imaoka K."/>
            <person name="Morikawa S."/>
            <person name="Maeda K."/>
        </authorList>
    </citation>
    <scope>NUCLEOTIDE SEQUENCE [LARGE SCALE GENOMIC DNA]</scope>
    <source>
        <strain evidence="4">KC07070</strain>
    </source>
</reference>
<keyword evidence="4" id="KW-1185">Reference proteome</keyword>
<accession>A0A5M4B7K1</accession>
<dbReference type="InterPro" id="IPR011761">
    <property type="entry name" value="ATP-grasp"/>
</dbReference>
<evidence type="ECO:0000313" key="3">
    <source>
        <dbReference type="EMBL" id="GET45340.1"/>
    </source>
</evidence>
<dbReference type="AlphaFoldDB" id="A0A5M4B7K1"/>
<dbReference type="InterPro" id="IPR013651">
    <property type="entry name" value="ATP-grasp_RimK-type"/>
</dbReference>
<dbReference type="GO" id="GO:0009432">
    <property type="term" value="P:SOS response"/>
    <property type="evidence" value="ECO:0007669"/>
    <property type="project" value="TreeGrafter"/>
</dbReference>
<keyword evidence="1" id="KW-0067">ATP-binding</keyword>
<dbReference type="Pfam" id="PF08443">
    <property type="entry name" value="RimK"/>
    <property type="match status" value="1"/>
</dbReference>
<name>A0A5M4B7K1_9FLAO</name>
<organism evidence="3 4">
    <name type="scientific">Capnocytophaga felis</name>
    <dbReference type="NCBI Taxonomy" id="2267611"/>
    <lineage>
        <taxon>Bacteria</taxon>
        <taxon>Pseudomonadati</taxon>
        <taxon>Bacteroidota</taxon>
        <taxon>Flavobacteriia</taxon>
        <taxon>Flavobacteriales</taxon>
        <taxon>Flavobacteriaceae</taxon>
        <taxon>Capnocytophaga</taxon>
    </lineage>
</organism>
<dbReference type="OrthoDB" id="1704979at2"/>
<dbReference type="EMBL" id="BLBC01000005">
    <property type="protein sequence ID" value="GET45340.1"/>
    <property type="molecule type" value="Genomic_DNA"/>
</dbReference>
<protein>
    <recommendedName>
        <fullName evidence="2">ATP-grasp domain-containing protein</fullName>
    </recommendedName>
</protein>
<feature type="domain" description="ATP-grasp" evidence="2">
    <location>
        <begin position="160"/>
        <end position="360"/>
    </location>
</feature>
<dbReference type="Gene3D" id="3.30.1490.20">
    <property type="entry name" value="ATP-grasp fold, A domain"/>
    <property type="match status" value="1"/>
</dbReference>
<gene>
    <name evidence="3" type="ORF">RCZ01_06420</name>
</gene>
<dbReference type="RefSeq" id="WP_155284021.1">
    <property type="nucleotide sequence ID" value="NZ_BLBC01000005.1"/>
</dbReference>
<evidence type="ECO:0000259" key="2">
    <source>
        <dbReference type="PROSITE" id="PS50975"/>
    </source>
</evidence>
<dbReference type="Proteomes" id="UP000398217">
    <property type="component" value="Unassembled WGS sequence"/>
</dbReference>
<dbReference type="GO" id="GO:0018169">
    <property type="term" value="F:ribosomal S6-glutamic acid ligase activity"/>
    <property type="evidence" value="ECO:0007669"/>
    <property type="project" value="TreeGrafter"/>
</dbReference>
<dbReference type="PANTHER" id="PTHR21621:SF0">
    <property type="entry name" value="BETA-CITRYLGLUTAMATE SYNTHASE B-RELATED"/>
    <property type="match status" value="1"/>
</dbReference>
<comment type="caution">
    <text evidence="3">The sequence shown here is derived from an EMBL/GenBank/DDBJ whole genome shotgun (WGS) entry which is preliminary data.</text>
</comment>